<feature type="repeat" description="WD" evidence="3">
    <location>
        <begin position="93"/>
        <end position="135"/>
    </location>
</feature>
<dbReference type="Proteomes" id="UP001149090">
    <property type="component" value="Unassembled WGS sequence"/>
</dbReference>
<keyword evidence="5" id="KW-1185">Reference proteome</keyword>
<dbReference type="Pfam" id="PF00400">
    <property type="entry name" value="WD40"/>
    <property type="match status" value="2"/>
</dbReference>
<evidence type="ECO:0000256" key="2">
    <source>
        <dbReference type="ARBA" id="ARBA00022737"/>
    </source>
</evidence>
<dbReference type="InterPro" id="IPR036322">
    <property type="entry name" value="WD40_repeat_dom_sf"/>
</dbReference>
<dbReference type="SUPFAM" id="SSF50978">
    <property type="entry name" value="WD40 repeat-like"/>
    <property type="match status" value="1"/>
</dbReference>
<name>A0A9Q0RIG3_ANAIG</name>
<evidence type="ECO:0000256" key="1">
    <source>
        <dbReference type="ARBA" id="ARBA00022574"/>
    </source>
</evidence>
<dbReference type="PROSITE" id="PS00678">
    <property type="entry name" value="WD_REPEATS_1"/>
    <property type="match status" value="1"/>
</dbReference>
<sequence length="325" mass="36960">MNQISIKDAPPQDSVSSLHFSPIDPFILEATSWDNFARIWQIDGSVAKIMLHLELQEPPLCSAWSADSRVLFIGGANNKVTAWDVSTNQQQDVAEHLAPIKEVFVVPEVDNLLITGGWDKAIRFWDLRQPNLVFEYTQIQKIFSMDVKYPLLVAADSQRKIYSFDITSTPSLYNTIDSPMKYQTRVVRIFNEKDGYAIGSIDGRVGINYLTDSSPSFQFRCHRNQKHEVFGINDISFHPKFGTFATVGSDGEFFFWCKNSRTRTSAGPHRYNKPITKCDFNNDGSLFAFSVCDDWHMGTPNSSLNTTDIYLYNPPESEVKDKPKK</sequence>
<dbReference type="InterPro" id="IPR015943">
    <property type="entry name" value="WD40/YVTN_repeat-like_dom_sf"/>
</dbReference>
<dbReference type="InterPro" id="IPR019775">
    <property type="entry name" value="WD40_repeat_CS"/>
</dbReference>
<proteinExistence type="predicted"/>
<dbReference type="SMART" id="SM00320">
    <property type="entry name" value="WD40"/>
    <property type="match status" value="5"/>
</dbReference>
<dbReference type="OrthoDB" id="256303at2759"/>
<dbReference type="PROSITE" id="PS50294">
    <property type="entry name" value="WD_REPEATS_REGION"/>
    <property type="match status" value="1"/>
</dbReference>
<dbReference type="OMA" id="EAMDQSI"/>
<comment type="caution">
    <text evidence="4">The sequence shown here is derived from an EMBL/GenBank/DDBJ whole genome shotgun (WGS) entry which is preliminary data.</text>
</comment>
<keyword evidence="2" id="KW-0677">Repeat</keyword>
<accession>A0A9Q0RIG3</accession>
<organism evidence="4 5">
    <name type="scientific">Anaeramoeba ignava</name>
    <name type="common">Anaerobic marine amoeba</name>
    <dbReference type="NCBI Taxonomy" id="1746090"/>
    <lineage>
        <taxon>Eukaryota</taxon>
        <taxon>Metamonada</taxon>
        <taxon>Anaeramoebidae</taxon>
        <taxon>Anaeramoeba</taxon>
    </lineage>
</organism>
<evidence type="ECO:0000313" key="4">
    <source>
        <dbReference type="EMBL" id="KAJ5079754.1"/>
    </source>
</evidence>
<dbReference type="AlphaFoldDB" id="A0A9Q0RIG3"/>
<evidence type="ECO:0000313" key="5">
    <source>
        <dbReference type="Proteomes" id="UP001149090"/>
    </source>
</evidence>
<keyword evidence="1 3" id="KW-0853">WD repeat</keyword>
<dbReference type="EMBL" id="JAPDFW010000022">
    <property type="protein sequence ID" value="KAJ5079754.1"/>
    <property type="molecule type" value="Genomic_DNA"/>
</dbReference>
<reference evidence="4" key="1">
    <citation type="submission" date="2022-10" db="EMBL/GenBank/DDBJ databases">
        <title>Novel sulphate-reducing endosymbionts in the free-living metamonad Anaeramoeba.</title>
        <authorList>
            <person name="Jerlstrom-Hultqvist J."/>
            <person name="Cepicka I."/>
            <person name="Gallot-Lavallee L."/>
            <person name="Salas-Leiva D."/>
            <person name="Curtis B.A."/>
            <person name="Zahonova K."/>
            <person name="Pipaliya S."/>
            <person name="Dacks J."/>
            <person name="Roger A.J."/>
        </authorList>
    </citation>
    <scope>NUCLEOTIDE SEQUENCE</scope>
    <source>
        <strain evidence="4">BMAN</strain>
    </source>
</reference>
<dbReference type="InterPro" id="IPR001680">
    <property type="entry name" value="WD40_rpt"/>
</dbReference>
<gene>
    <name evidence="4" type="ORF">M0811_04065</name>
</gene>
<dbReference type="PANTHER" id="PTHR10971">
    <property type="entry name" value="MRNA EXPORT FACTOR AND BUB3"/>
    <property type="match status" value="1"/>
</dbReference>
<evidence type="ECO:0000256" key="3">
    <source>
        <dbReference type="PROSITE-ProRule" id="PRU00221"/>
    </source>
</evidence>
<dbReference type="PROSITE" id="PS50082">
    <property type="entry name" value="WD_REPEATS_2"/>
    <property type="match status" value="1"/>
</dbReference>
<protein>
    <submittedName>
        <fullName evidence="4">mRNA export factor</fullName>
    </submittedName>
</protein>
<dbReference type="Gene3D" id="2.130.10.10">
    <property type="entry name" value="YVTN repeat-like/Quinoprotein amine dehydrogenase"/>
    <property type="match status" value="1"/>
</dbReference>